<sequence length="872" mass="98624">MLETRNVRPAQASRYYSKDNFARAEALEDASLWMGIAAAYLGLSEDVNPNVLDAMLRGFSPDGQPLRFHEAHHTGLEIGALDCVFASPKSVSLIAVVQGDEAVLKGHKLAVTSALAIAEQRFAQTRIRSQGDRFLINTGNLAIAVFWHDTSREIDPHLHSHCLVMNCTYATQKGAWYSLDNRKIHDHKKWLGQLYQHELSVQMRSLGYVIEPNHQGQFEVKGFTPEQLAYFSRRSRQIQPLITDGSWRDRQRAGSFTRAPKGSPLDKRELLDFWERECHSIGIEFPEPKRSTAIAPSTIRFYGVDSTTSVEDQEQQLFLKTQATFRKIEEAIAVNLPVVPLLPPEPRSPLRQVRNLLTFNRVEEAIALLDQQGLVRVQDDPQTLLVRDWGNLSPEQRQQSVLLVPSPEQVIPEIRTELQRRGELGNIVLLNQAVAKPTSRLRIGDFVEPLRNYQRRGLERGQLYQVRSLYRNSLELESPIGDSITTRHDFQFQVVEARAYPVCEWEPLVWTYPDGKQDEFAILSLENASALIQYRDGDLAQVDISRPLPVQSAIARTALPPGKVGAAFVLCQDELNLKEVIQQCRSIRVYGKDVKSIIEATKTSIARHDSIYALRWAVERDLQQEQPLGTTRDFTSLSAFRAQHRHQTQPHGVDLAQLSRAVRRSGQWRSLQRDERLAGAIGHLLRSLQSKSAGVQQYRRAVDPVCASIGATINHQIAQQVSPYFRDRSITRTLAPSLAVATQSLQQYGKTLEAKRGAIASLALSVNAMSQQWDRRELLAIAQDFRRVLPQTKLAVQRAGGFEIETTSLVFRVEDDRFRILSKQDRSPLGWVNGEDVAIAQLSQTDYRITQNLLKLLTKETQQPSKRLRLGP</sequence>
<proteinExistence type="predicted"/>
<dbReference type="AlphaFoldDB" id="A0ABD4T7C2"/>
<dbReference type="EMBL" id="JTHE03000096">
    <property type="protein sequence ID" value="MCM1984434.1"/>
    <property type="molecule type" value="Genomic_DNA"/>
</dbReference>
<dbReference type="NCBIfam" id="TIGR02686">
    <property type="entry name" value="relax_trwC"/>
    <property type="match status" value="1"/>
</dbReference>
<comment type="caution">
    <text evidence="2">The sequence shown here is derived from an EMBL/GenBank/DDBJ whole genome shotgun (WGS) entry which is preliminary data.</text>
</comment>
<protein>
    <submittedName>
        <fullName evidence="2">Relaxase domain-containing protein</fullName>
    </submittedName>
</protein>
<keyword evidence="2" id="KW-0614">Plasmid</keyword>
<evidence type="ECO:0000313" key="2">
    <source>
        <dbReference type="EMBL" id="MCM1984434.1"/>
    </source>
</evidence>
<dbReference type="Pfam" id="PF08751">
    <property type="entry name" value="TrwC"/>
    <property type="match status" value="1"/>
</dbReference>
<name>A0ABD4T7C2_9CYAN</name>
<reference evidence="2 3" key="1">
    <citation type="journal article" date="2015" name="Genome Announc.">
        <title>Draft Genome Sequence of Filamentous Marine Cyanobacterium Lyngbya confervoides Strain BDU141951.</title>
        <authorList>
            <person name="Chandrababunaidu M.M."/>
            <person name="Sen D."/>
            <person name="Tripathy S."/>
        </authorList>
    </citation>
    <scope>NUCLEOTIDE SEQUENCE [LARGE SCALE GENOMIC DNA]</scope>
    <source>
        <strain evidence="2 3">BDU141951</strain>
    </source>
</reference>
<geneLocation type="plasmid" evidence="2">
    <name>unnamed20</name>
</geneLocation>
<keyword evidence="3" id="KW-1185">Reference proteome</keyword>
<dbReference type="InterPro" id="IPR014862">
    <property type="entry name" value="TrwC"/>
</dbReference>
<evidence type="ECO:0000313" key="3">
    <source>
        <dbReference type="Proteomes" id="UP000031561"/>
    </source>
</evidence>
<evidence type="ECO:0000259" key="1">
    <source>
        <dbReference type="Pfam" id="PF08751"/>
    </source>
</evidence>
<organism evidence="2 3">
    <name type="scientific">Lyngbya confervoides BDU141951</name>
    <dbReference type="NCBI Taxonomy" id="1574623"/>
    <lineage>
        <taxon>Bacteria</taxon>
        <taxon>Bacillati</taxon>
        <taxon>Cyanobacteriota</taxon>
        <taxon>Cyanophyceae</taxon>
        <taxon>Oscillatoriophycideae</taxon>
        <taxon>Oscillatoriales</taxon>
        <taxon>Microcoleaceae</taxon>
        <taxon>Lyngbya</taxon>
    </lineage>
</organism>
<accession>A0ABD4T7C2</accession>
<feature type="domain" description="TrwC relaxase" evidence="1">
    <location>
        <begin position="12"/>
        <end position="279"/>
    </location>
</feature>
<dbReference type="SUPFAM" id="SSF55464">
    <property type="entry name" value="Origin of replication-binding domain, RBD-like"/>
    <property type="match status" value="1"/>
</dbReference>
<gene>
    <name evidence="2" type="ORF">QQ91_0016550</name>
</gene>
<dbReference type="InterPro" id="IPR014059">
    <property type="entry name" value="TraI/TrwC_relax"/>
</dbReference>
<dbReference type="NCBIfam" id="NF041492">
    <property type="entry name" value="MobF"/>
    <property type="match status" value="1"/>
</dbReference>
<dbReference type="Proteomes" id="UP000031561">
    <property type="component" value="Unassembled WGS sequence"/>
</dbReference>
<dbReference type="RefSeq" id="WP_166283176.1">
    <property type="nucleotide sequence ID" value="NZ_JTHE03000096.1"/>
</dbReference>